<name>A0A1E3JYU5_9TREE</name>
<organism evidence="2 3">
    <name type="scientific">Cryptococcus wingfieldii CBS 7118</name>
    <dbReference type="NCBI Taxonomy" id="1295528"/>
    <lineage>
        <taxon>Eukaryota</taxon>
        <taxon>Fungi</taxon>
        <taxon>Dikarya</taxon>
        <taxon>Basidiomycota</taxon>
        <taxon>Agaricomycotina</taxon>
        <taxon>Tremellomycetes</taxon>
        <taxon>Tremellales</taxon>
        <taxon>Cryptococcaceae</taxon>
        <taxon>Cryptococcus</taxon>
    </lineage>
</organism>
<feature type="compositionally biased region" description="Low complexity" evidence="1">
    <location>
        <begin position="22"/>
        <end position="36"/>
    </location>
</feature>
<dbReference type="Proteomes" id="UP000094819">
    <property type="component" value="Unassembled WGS sequence"/>
</dbReference>
<evidence type="ECO:0000313" key="2">
    <source>
        <dbReference type="EMBL" id="ODO06074.1"/>
    </source>
</evidence>
<dbReference type="RefSeq" id="XP_019034174.1">
    <property type="nucleotide sequence ID" value="XM_019173469.1"/>
</dbReference>
<gene>
    <name evidence="2" type="ORF">L198_01303</name>
</gene>
<evidence type="ECO:0000256" key="1">
    <source>
        <dbReference type="SAM" id="MobiDB-lite"/>
    </source>
</evidence>
<feature type="region of interest" description="Disordered" evidence="1">
    <location>
        <begin position="1"/>
        <end position="83"/>
    </location>
</feature>
<accession>A0A1E3JYU5</accession>
<dbReference type="GeneID" id="30190516"/>
<protein>
    <submittedName>
        <fullName evidence="2">Uncharacterized protein</fullName>
    </submittedName>
</protein>
<comment type="caution">
    <text evidence="2">The sequence shown here is derived from an EMBL/GenBank/DDBJ whole genome shotgun (WGS) entry which is preliminary data.</text>
</comment>
<keyword evidence="3" id="KW-1185">Reference proteome</keyword>
<feature type="compositionally biased region" description="Polar residues" evidence="1">
    <location>
        <begin position="37"/>
        <end position="46"/>
    </location>
</feature>
<proteinExistence type="predicted"/>
<sequence>MDYPAPDNAHAGGGHVIPTHDSSGVAPAGPSSSSRSTQQYPQQLRNSGGLGMGIGGGYGERSARSGTSQQALGHRPTAQEVNQRRLLSDFSSSAPMGSQQSEISNADPAYQHTAARDGNLFPPKYDHHAPSIKDIYRAIHRSAYQTLLRDYSNEEGIDGPARQQELALLSANAQLSGITKEVEEDYTRATRRLERRGELMSSAVQKAEGSAQKVAEDALQELQDEVRGT</sequence>
<dbReference type="EMBL" id="AWGH01000003">
    <property type="protein sequence ID" value="ODO06074.1"/>
    <property type="molecule type" value="Genomic_DNA"/>
</dbReference>
<feature type="compositionally biased region" description="Gly residues" evidence="1">
    <location>
        <begin position="48"/>
        <end position="59"/>
    </location>
</feature>
<dbReference type="OrthoDB" id="10569514at2759"/>
<reference evidence="2 3" key="1">
    <citation type="submission" date="2016-06" db="EMBL/GenBank/DDBJ databases">
        <title>Evolution of pathogenesis and genome organization in the Tremellales.</title>
        <authorList>
            <person name="Cuomo C."/>
            <person name="Litvintseva A."/>
            <person name="Heitman J."/>
            <person name="Chen Y."/>
            <person name="Sun S."/>
            <person name="Springer D."/>
            <person name="Dromer F."/>
            <person name="Young S."/>
            <person name="Zeng Q."/>
            <person name="Chapman S."/>
            <person name="Gujja S."/>
            <person name="Saif S."/>
            <person name="Birren B."/>
        </authorList>
    </citation>
    <scope>NUCLEOTIDE SEQUENCE [LARGE SCALE GENOMIC DNA]</scope>
    <source>
        <strain evidence="2 3">CBS 7118</strain>
    </source>
</reference>
<dbReference type="AlphaFoldDB" id="A0A1E3JYU5"/>
<evidence type="ECO:0000313" key="3">
    <source>
        <dbReference type="Proteomes" id="UP000094819"/>
    </source>
</evidence>